<name>A0A9D1E6D9_9FIRM</name>
<dbReference type="SMART" id="SM00327">
    <property type="entry name" value="VWA"/>
    <property type="match status" value="2"/>
</dbReference>
<dbReference type="PANTHER" id="PTHR37947:SF1">
    <property type="entry name" value="BLL2462 PROTEIN"/>
    <property type="match status" value="1"/>
</dbReference>
<keyword evidence="1" id="KW-1133">Transmembrane helix</keyword>
<accession>A0A9D1E6D9</accession>
<dbReference type="InterPro" id="IPR002035">
    <property type="entry name" value="VWF_A"/>
</dbReference>
<reference evidence="3" key="2">
    <citation type="journal article" date="2021" name="PeerJ">
        <title>Extensive microbial diversity within the chicken gut microbiome revealed by metagenomics and culture.</title>
        <authorList>
            <person name="Gilroy R."/>
            <person name="Ravi A."/>
            <person name="Getino M."/>
            <person name="Pursley I."/>
            <person name="Horton D.L."/>
            <person name="Alikhan N.F."/>
            <person name="Baker D."/>
            <person name="Gharbi K."/>
            <person name="Hall N."/>
            <person name="Watson M."/>
            <person name="Adriaenssens E.M."/>
            <person name="Foster-Nyarko E."/>
            <person name="Jarju S."/>
            <person name="Secka A."/>
            <person name="Antonio M."/>
            <person name="Oren A."/>
            <person name="Chaudhuri R.R."/>
            <person name="La Ragione R."/>
            <person name="Hildebrand F."/>
            <person name="Pallen M.J."/>
        </authorList>
    </citation>
    <scope>NUCLEOTIDE SEQUENCE</scope>
    <source>
        <strain evidence="3">ChiW16-3235</strain>
    </source>
</reference>
<feature type="transmembrane region" description="Helical" evidence="1">
    <location>
        <begin position="861"/>
        <end position="883"/>
    </location>
</feature>
<reference evidence="3" key="1">
    <citation type="submission" date="2020-10" db="EMBL/GenBank/DDBJ databases">
        <authorList>
            <person name="Gilroy R."/>
        </authorList>
    </citation>
    <scope>NUCLEOTIDE SEQUENCE</scope>
    <source>
        <strain evidence="3">ChiW16-3235</strain>
    </source>
</reference>
<dbReference type="InterPro" id="IPR036465">
    <property type="entry name" value="vWFA_dom_sf"/>
</dbReference>
<dbReference type="SUPFAM" id="SSF53300">
    <property type="entry name" value="vWA-like"/>
    <property type="match status" value="2"/>
</dbReference>
<evidence type="ECO:0000256" key="1">
    <source>
        <dbReference type="SAM" id="Phobius"/>
    </source>
</evidence>
<evidence type="ECO:0000313" key="3">
    <source>
        <dbReference type="EMBL" id="HIR66984.1"/>
    </source>
</evidence>
<dbReference type="EMBL" id="DVHK01000068">
    <property type="protein sequence ID" value="HIR66984.1"/>
    <property type="molecule type" value="Genomic_DNA"/>
</dbReference>
<dbReference type="InterPro" id="IPR029062">
    <property type="entry name" value="Class_I_gatase-like"/>
</dbReference>
<dbReference type="PROSITE" id="PS50234">
    <property type="entry name" value="VWFA"/>
    <property type="match status" value="1"/>
</dbReference>
<feature type="transmembrane region" description="Helical" evidence="1">
    <location>
        <begin position="12"/>
        <end position="30"/>
    </location>
</feature>
<dbReference type="Gene3D" id="3.40.50.410">
    <property type="entry name" value="von Willebrand factor, type A domain"/>
    <property type="match status" value="2"/>
</dbReference>
<organism evidence="3 4">
    <name type="scientific">Candidatus Coproplasma avicola</name>
    <dbReference type="NCBI Taxonomy" id="2840744"/>
    <lineage>
        <taxon>Bacteria</taxon>
        <taxon>Bacillati</taxon>
        <taxon>Bacillota</taxon>
        <taxon>Clostridia</taxon>
        <taxon>Eubacteriales</taxon>
        <taxon>Candidatus Coproplasma</taxon>
    </lineage>
</organism>
<feature type="domain" description="VWFA" evidence="2">
    <location>
        <begin position="426"/>
        <end position="614"/>
    </location>
</feature>
<dbReference type="Gene3D" id="3.40.50.880">
    <property type="match status" value="1"/>
</dbReference>
<keyword evidence="1" id="KW-0472">Membrane</keyword>
<protein>
    <submittedName>
        <fullName evidence="3">VWA domain-containing protein</fullName>
    </submittedName>
</protein>
<dbReference type="CDD" id="cd00198">
    <property type="entry name" value="vWFA"/>
    <property type="match status" value="2"/>
</dbReference>
<dbReference type="AlphaFoldDB" id="A0A9D1E6D9"/>
<dbReference type="Pfam" id="PF13519">
    <property type="entry name" value="VWA_2"/>
    <property type="match status" value="2"/>
</dbReference>
<feature type="transmembrane region" description="Helical" evidence="1">
    <location>
        <begin position="42"/>
        <end position="62"/>
    </location>
</feature>
<comment type="caution">
    <text evidence="3">The sequence shown here is derived from an EMBL/GenBank/DDBJ whole genome shotgun (WGS) entry which is preliminary data.</text>
</comment>
<keyword evidence="1" id="KW-0812">Transmembrane</keyword>
<sequence>MSNISFDNVYLLFLIIPLVIVIAVPFALAIRKDNINGHNIASSVLHVIIALLVCFALAGTTINTVITETEVYVVADVSYSANRNLDTVDGYIQNVRSALPANSRMGVVAFGRDYELITELGGDIASVSTADVDESATDIAGALTYTAGLFHDGVIKRIVLITDGKESDPNGFGELSGTINSLYDSGIYVDAIYLDDNLPQGENEVQISSVDYSSTTYLGKDAVADVVVQSGSESRAILTLEVAQDGTSTYREWGEPQAVTLAPGSNVYNFSLCTTMAGTLNYRLTVDVEGEQTAHNNVYEFTQQVVENYKVLVITNRRVEYENIAAMYGDNAEVESYIVAGSQMSPPSIVEELCQYDEIVLANLDITGISNPKSFVDALNTVVSAYGKSLVTYGDLNIQNNDEATISQLQDMLPVRFGNASQAPRLITFVLDNSRSMAQNGQLQRAKDAITVMIDNFLNPEDYVAIVTFWGDTQLLVTARELSTNRNAIIEALNSVGYMQGTDIGAGLNRAYSHIADSEFSDKQVFLFSDGLSYHNADLDPEELVQQMYSDGIYTSSVFMGSTATNDDGGYADQAGYDAMSRLAYWGRGGAAEDSNFYIVNSDERFDDVVFGEIGDNTTDSVINDPSQVHIAVVGDDLVADIDSIPQVGGYYYTTAKASATTVLTVDYTRNDGEVLEVPFYTYWNYGSGRVATFAASFYEGWLEGWTTENNGGAIVGGIGRTNIPEEKVDYPYVLSVEYADGYCGIEVTPSALDPSASATVQITMPDGTTVESYPMTFTSELYSYGFIPSTAGRYGITVTYSVGDNDYVASTYMTVSYLSEYNAFASYSAATLNRLINGRGVVSEDGSITIENNENELSTYTLSLTVPLFIAAVVLFVVDIIIRKLKWNDIKSLFVKIK</sequence>
<evidence type="ECO:0000259" key="2">
    <source>
        <dbReference type="PROSITE" id="PS50234"/>
    </source>
</evidence>
<proteinExistence type="predicted"/>
<evidence type="ECO:0000313" key="4">
    <source>
        <dbReference type="Proteomes" id="UP000823913"/>
    </source>
</evidence>
<dbReference type="PANTHER" id="PTHR37947">
    <property type="entry name" value="BLL2462 PROTEIN"/>
    <property type="match status" value="1"/>
</dbReference>
<gene>
    <name evidence="3" type="ORF">IAB94_02915</name>
</gene>
<dbReference type="SUPFAM" id="SSF52317">
    <property type="entry name" value="Class I glutamine amidotransferase-like"/>
    <property type="match status" value="1"/>
</dbReference>
<dbReference type="Proteomes" id="UP000823913">
    <property type="component" value="Unassembled WGS sequence"/>
</dbReference>